<dbReference type="Pfam" id="PF10193">
    <property type="entry name" value="Telomere_reg-2"/>
    <property type="match status" value="1"/>
</dbReference>
<dbReference type="InterPro" id="IPR019337">
    <property type="entry name" value="Telomere_length_regulation_dom"/>
</dbReference>
<feature type="region of interest" description="Disordered" evidence="2">
    <location>
        <begin position="525"/>
        <end position="589"/>
    </location>
</feature>
<feature type="domain" description="Telomere length regulation protein conserved" evidence="3">
    <location>
        <begin position="596"/>
        <end position="707"/>
    </location>
</feature>
<dbReference type="GeneID" id="83203511"/>
<gene>
    <name evidence="4" type="ORF">N7468_006912</name>
</gene>
<dbReference type="RefSeq" id="XP_058329098.1">
    <property type="nucleotide sequence ID" value="XM_058476208.1"/>
</dbReference>
<sequence>MDDLLTAVKTVKQSNEPSSATIQPNNRNDAAIKISFDLAGDLAPTQIIDLLKSRPSQEELSSVLATLDPYNKSRKLNLDLRIPGPATTQILQVLVSTTIPDHWAPLSDGKHSKDVKSKSALLRCLSSVPGIAALLSQLRLLISARNSPQKAEASSGHATIQDLLSVTAALLEPQDFLFRLRKDIETLYQNPTRQKIAWNELLALVASGKIISVAAEALTCLNGAPPPASIIWISEGRSYAPWIGRNISLFISRLEPTDEPGLNSVASLTERSLSLGYSSLLIPSIYSHILDDPSFAQGFRLFLSHLRHSAQVTVLQLILVNLPVKHPAIRACDYPADQSECNDVISGIAALLSRIIGDRAEIKHQIADWLTKGQITATFSTGVYRGVLTIFNTDALQNLLMRSLENFGDKFAINHNSDRDHDANAQVILLAAGRLCRLDSSRVKEAGRSSAYLNAISNRIGSSSNRARFMGMVVGTAISSLIDEPGNSMKFDLDEMKSDEAKWYLSLTKIFDEVGSFDSMKALSNSLPSKPAPKKPSQKIETPSRGSRIVEVPSEDEDEDEEEEDDDLIPYEKPDDDFEDEEDDPTLVQRNKPTAPVYIRDLITYLRDNENVERYHLALSTAPSLIRRKTGFGSELAEQVEELALTIVGLQNESDYPQFHEARLQSMIGLIVSQPQKMGRWFTAIFFEGDLSQVQRSAVLTALGISAREIAGNGEDDAKALGLPALKDTSFPSKRLTPALEAMFQDPKESPVAALTREISRTSLQPLAADAADAVSGPNALKVRTFSSRMDVERRRQERDAQRQRSTAKELHKVLAEGFFYPLVNRFNVVMLQFSSSSFSSYNPFTVPHILTLFLQTLSLILSTSGPYTTFLPGLTQETLSLLLSLHTSPFSSEPTVSVALLTLFLALLDLNIASGSNGEERLVTELASQVIELREWASQVFDNTPPTSKAPLAPGGPPDPREQVRTLAAGVMVRLGEITERYQGRLMGVNSGFKY</sequence>
<organism evidence="4 5">
    <name type="scientific">Penicillium chermesinum</name>
    <dbReference type="NCBI Taxonomy" id="63820"/>
    <lineage>
        <taxon>Eukaryota</taxon>
        <taxon>Fungi</taxon>
        <taxon>Dikarya</taxon>
        <taxon>Ascomycota</taxon>
        <taxon>Pezizomycotina</taxon>
        <taxon>Eurotiomycetes</taxon>
        <taxon>Eurotiomycetidae</taxon>
        <taxon>Eurotiales</taxon>
        <taxon>Aspergillaceae</taxon>
        <taxon>Penicillium</taxon>
    </lineage>
</organism>
<dbReference type="PANTHER" id="PTHR15830:SF10">
    <property type="entry name" value="TELOMERE LENGTH REGULATION PROTEIN TEL2 HOMOLOG"/>
    <property type="match status" value="1"/>
</dbReference>
<dbReference type="OrthoDB" id="10258062at2759"/>
<feature type="region of interest" description="Disordered" evidence="2">
    <location>
        <begin position="942"/>
        <end position="962"/>
    </location>
</feature>
<dbReference type="FunFam" id="1.25.40.720:FF:000004">
    <property type="entry name" value="WGS project CABT00000000 data, contig 2.6"/>
    <property type="match status" value="1"/>
</dbReference>
<dbReference type="GO" id="GO:0051083">
    <property type="term" value="P:'de novo' cotranslational protein folding"/>
    <property type="evidence" value="ECO:0007669"/>
    <property type="project" value="TreeGrafter"/>
</dbReference>
<proteinExistence type="inferred from homology"/>
<accession>A0A9W9NT38</accession>
<keyword evidence="5" id="KW-1185">Reference proteome</keyword>
<evidence type="ECO:0000256" key="2">
    <source>
        <dbReference type="SAM" id="MobiDB-lite"/>
    </source>
</evidence>
<evidence type="ECO:0000256" key="1">
    <source>
        <dbReference type="ARBA" id="ARBA00006133"/>
    </source>
</evidence>
<comment type="caution">
    <text evidence="4">The sequence shown here is derived from an EMBL/GenBank/DDBJ whole genome shotgun (WGS) entry which is preliminary data.</text>
</comment>
<reference evidence="4" key="1">
    <citation type="submission" date="2022-11" db="EMBL/GenBank/DDBJ databases">
        <authorList>
            <person name="Petersen C."/>
        </authorList>
    </citation>
    <scope>NUCLEOTIDE SEQUENCE</scope>
    <source>
        <strain evidence="4">IBT 19713</strain>
    </source>
</reference>
<dbReference type="Proteomes" id="UP001150941">
    <property type="component" value="Unassembled WGS sequence"/>
</dbReference>
<dbReference type="GO" id="GO:0042162">
    <property type="term" value="F:telomeric DNA binding"/>
    <property type="evidence" value="ECO:0007669"/>
    <property type="project" value="TreeGrafter"/>
</dbReference>
<dbReference type="AlphaFoldDB" id="A0A9W9NT38"/>
<feature type="compositionally biased region" description="Acidic residues" evidence="2">
    <location>
        <begin position="553"/>
        <end position="585"/>
    </location>
</feature>
<dbReference type="GO" id="GO:0005829">
    <property type="term" value="C:cytosol"/>
    <property type="evidence" value="ECO:0007669"/>
    <property type="project" value="TreeGrafter"/>
</dbReference>
<dbReference type="InterPro" id="IPR051970">
    <property type="entry name" value="TEL2_Regulation"/>
</dbReference>
<name>A0A9W9NT38_9EURO</name>
<dbReference type="Gene3D" id="1.25.40.720">
    <property type="entry name" value="Telomere length regulation protein 2, C-terminal domain"/>
    <property type="match status" value="2"/>
</dbReference>
<dbReference type="PANTHER" id="PTHR15830">
    <property type="entry name" value="TELOMERE LENGTH REGULATION PROTEIN TEL2 FAMILY MEMBER"/>
    <property type="match status" value="1"/>
</dbReference>
<protein>
    <recommendedName>
        <fullName evidence="3">Telomere length regulation protein conserved domain-containing protein</fullName>
    </recommendedName>
</protein>
<evidence type="ECO:0000259" key="3">
    <source>
        <dbReference type="Pfam" id="PF10193"/>
    </source>
</evidence>
<dbReference type="InterPro" id="IPR038528">
    <property type="entry name" value="TEL2_C_sf"/>
</dbReference>
<dbReference type="EMBL" id="JAPQKS010000005">
    <property type="protein sequence ID" value="KAJ5225687.1"/>
    <property type="molecule type" value="Genomic_DNA"/>
</dbReference>
<reference evidence="4" key="2">
    <citation type="journal article" date="2023" name="IMA Fungus">
        <title>Comparative genomic study of the Penicillium genus elucidates a diverse pangenome and 15 lateral gene transfer events.</title>
        <authorList>
            <person name="Petersen C."/>
            <person name="Sorensen T."/>
            <person name="Nielsen M.R."/>
            <person name="Sondergaard T.E."/>
            <person name="Sorensen J.L."/>
            <person name="Fitzpatrick D.A."/>
            <person name="Frisvad J.C."/>
            <person name="Nielsen K.L."/>
        </authorList>
    </citation>
    <scope>NUCLEOTIDE SEQUENCE</scope>
    <source>
        <strain evidence="4">IBT 19713</strain>
    </source>
</reference>
<evidence type="ECO:0000313" key="4">
    <source>
        <dbReference type="EMBL" id="KAJ5225687.1"/>
    </source>
</evidence>
<evidence type="ECO:0000313" key="5">
    <source>
        <dbReference type="Proteomes" id="UP001150941"/>
    </source>
</evidence>
<dbReference type="GO" id="GO:0051879">
    <property type="term" value="F:Hsp90 protein binding"/>
    <property type="evidence" value="ECO:0007669"/>
    <property type="project" value="TreeGrafter"/>
</dbReference>
<comment type="similarity">
    <text evidence="1">Belongs to the TEL2 family.</text>
</comment>